<keyword evidence="4 6" id="KW-1133">Transmembrane helix</keyword>
<name>A0A0C2CYR8_9BACT</name>
<keyword evidence="5 6" id="KW-0472">Membrane</keyword>
<feature type="transmembrane region" description="Helical" evidence="6">
    <location>
        <begin position="232"/>
        <end position="252"/>
    </location>
</feature>
<feature type="transmembrane region" description="Helical" evidence="6">
    <location>
        <begin position="198"/>
        <end position="217"/>
    </location>
</feature>
<dbReference type="EMBL" id="JMCC02000066">
    <property type="protein sequence ID" value="KIG14765.1"/>
    <property type="molecule type" value="Genomic_DNA"/>
</dbReference>
<dbReference type="InterPro" id="IPR044878">
    <property type="entry name" value="UbiA_sf"/>
</dbReference>
<evidence type="ECO:0000256" key="1">
    <source>
        <dbReference type="ARBA" id="ARBA00004141"/>
    </source>
</evidence>
<protein>
    <submittedName>
        <fullName evidence="7">Conserved membrane protein, putative 4-hydroxybenzoate octaprenyltransferase</fullName>
    </submittedName>
</protein>
<dbReference type="GO" id="GO:0009247">
    <property type="term" value="P:glycolipid biosynthetic process"/>
    <property type="evidence" value="ECO:0007669"/>
    <property type="project" value="TreeGrafter"/>
</dbReference>
<evidence type="ECO:0000313" key="8">
    <source>
        <dbReference type="Proteomes" id="UP000031599"/>
    </source>
</evidence>
<keyword evidence="2" id="KW-1003">Cell membrane</keyword>
<accession>A0A0C2CYR8</accession>
<evidence type="ECO:0000256" key="2">
    <source>
        <dbReference type="ARBA" id="ARBA00022475"/>
    </source>
</evidence>
<evidence type="ECO:0000313" key="7">
    <source>
        <dbReference type="EMBL" id="KIG14765.1"/>
    </source>
</evidence>
<keyword evidence="3 6" id="KW-0812">Transmembrane</keyword>
<dbReference type="InterPro" id="IPR039653">
    <property type="entry name" value="Prenyltransferase"/>
</dbReference>
<gene>
    <name evidence="7" type="ORF">DB30_06351</name>
</gene>
<proteinExistence type="predicted"/>
<dbReference type="Proteomes" id="UP000031599">
    <property type="component" value="Unassembled WGS sequence"/>
</dbReference>
<dbReference type="Gene3D" id="1.10.357.140">
    <property type="entry name" value="UbiA prenyltransferase"/>
    <property type="match status" value="1"/>
</dbReference>
<feature type="transmembrane region" description="Helical" evidence="6">
    <location>
        <begin position="35"/>
        <end position="60"/>
    </location>
</feature>
<dbReference type="PANTHER" id="PTHR11048">
    <property type="entry name" value="PRENYLTRANSFERASES"/>
    <property type="match status" value="1"/>
</dbReference>
<dbReference type="RefSeq" id="WP_052552952.1">
    <property type="nucleotide sequence ID" value="NZ_JMCC02000066.1"/>
</dbReference>
<sequence length="287" mass="31733">MFLGLLKTLRPKQWIKNAFVGVPLLFGQKLLDLDALWRVAAAFALFCLVSGCVYVINDIVDVEKDRAHPKKKHRPIPSGKLPPTIARNFTILAVPLALGAAFALEPWYAATLGGYFALNIGYCFYTKNLPYLDVLSIAAGFVLRVLSGALVISVAPSAWLLSCTALLAMFLGFGKRAHELTQSGSKTRSVLEHYSADALRWILHTLALLTAVVYGLYTQSSHVAQTFGDAPLIYTLPFPIIGILRFIHLVTARPDAESPTEEMLRDWVFMGNFAIWLLVTGFVLYFL</sequence>
<organism evidence="7 8">
    <name type="scientific">Enhygromyxa salina</name>
    <dbReference type="NCBI Taxonomy" id="215803"/>
    <lineage>
        <taxon>Bacteria</taxon>
        <taxon>Pseudomonadati</taxon>
        <taxon>Myxococcota</taxon>
        <taxon>Polyangia</taxon>
        <taxon>Nannocystales</taxon>
        <taxon>Nannocystaceae</taxon>
        <taxon>Enhygromyxa</taxon>
    </lineage>
</organism>
<comment type="caution">
    <text evidence="7">The sequence shown here is derived from an EMBL/GenBank/DDBJ whole genome shotgun (WGS) entry which is preliminary data.</text>
</comment>
<evidence type="ECO:0000256" key="4">
    <source>
        <dbReference type="ARBA" id="ARBA00022989"/>
    </source>
</evidence>
<feature type="transmembrane region" description="Helical" evidence="6">
    <location>
        <begin position="81"/>
        <end position="101"/>
    </location>
</feature>
<dbReference type="GO" id="GO:0005886">
    <property type="term" value="C:plasma membrane"/>
    <property type="evidence" value="ECO:0007669"/>
    <property type="project" value="TreeGrafter"/>
</dbReference>
<comment type="subcellular location">
    <subcellularLocation>
        <location evidence="1">Membrane</location>
        <topology evidence="1">Multi-pass membrane protein</topology>
    </subcellularLocation>
</comment>
<evidence type="ECO:0000256" key="3">
    <source>
        <dbReference type="ARBA" id="ARBA00022692"/>
    </source>
</evidence>
<reference evidence="7 8" key="1">
    <citation type="submission" date="2014-12" db="EMBL/GenBank/DDBJ databases">
        <title>Genome assembly of Enhygromyxa salina DSM 15201.</title>
        <authorList>
            <person name="Sharma G."/>
            <person name="Subramanian S."/>
        </authorList>
    </citation>
    <scope>NUCLEOTIDE SEQUENCE [LARGE SCALE GENOMIC DNA]</scope>
    <source>
        <strain evidence="7 8">DSM 15201</strain>
    </source>
</reference>
<dbReference type="Pfam" id="PF01040">
    <property type="entry name" value="UbiA"/>
    <property type="match status" value="1"/>
</dbReference>
<dbReference type="PANTHER" id="PTHR11048:SF5">
    <property type="entry name" value="DECAPRENYL-PHOSPHATE PHOSPHORIBOSYLTRANSFERASE"/>
    <property type="match status" value="1"/>
</dbReference>
<feature type="transmembrane region" description="Helical" evidence="6">
    <location>
        <begin position="264"/>
        <end position="286"/>
    </location>
</feature>
<dbReference type="CDD" id="cd13963">
    <property type="entry name" value="PT_UbiA_2"/>
    <property type="match status" value="1"/>
</dbReference>
<dbReference type="NCBIfam" id="NF008977">
    <property type="entry name" value="PRK12324.1-2"/>
    <property type="match status" value="1"/>
</dbReference>
<feature type="transmembrane region" description="Helical" evidence="6">
    <location>
        <begin position="132"/>
        <end position="152"/>
    </location>
</feature>
<evidence type="ECO:0000256" key="6">
    <source>
        <dbReference type="SAM" id="Phobius"/>
    </source>
</evidence>
<keyword evidence="7" id="KW-0808">Transferase</keyword>
<dbReference type="GO" id="GO:0016765">
    <property type="term" value="F:transferase activity, transferring alkyl or aryl (other than methyl) groups"/>
    <property type="evidence" value="ECO:0007669"/>
    <property type="project" value="InterPro"/>
</dbReference>
<evidence type="ECO:0000256" key="5">
    <source>
        <dbReference type="ARBA" id="ARBA00023136"/>
    </source>
</evidence>
<dbReference type="AlphaFoldDB" id="A0A0C2CYR8"/>
<feature type="transmembrane region" description="Helical" evidence="6">
    <location>
        <begin position="158"/>
        <end position="177"/>
    </location>
</feature>
<dbReference type="InterPro" id="IPR000537">
    <property type="entry name" value="UbiA_prenyltransferase"/>
</dbReference>